<dbReference type="InterPro" id="IPR036286">
    <property type="entry name" value="LexA/Signal_pep-like_sf"/>
</dbReference>
<gene>
    <name evidence="9" type="primary">sipV</name>
    <name evidence="9" type="ORF">OJF2_62450</name>
</gene>
<dbReference type="GO" id="GO:0009003">
    <property type="term" value="F:signal peptidase activity"/>
    <property type="evidence" value="ECO:0007669"/>
    <property type="project" value="UniProtKB-EC"/>
</dbReference>
<organism evidence="9 10">
    <name type="scientific">Aquisphaera giovannonii</name>
    <dbReference type="NCBI Taxonomy" id="406548"/>
    <lineage>
        <taxon>Bacteria</taxon>
        <taxon>Pseudomonadati</taxon>
        <taxon>Planctomycetota</taxon>
        <taxon>Planctomycetia</taxon>
        <taxon>Isosphaerales</taxon>
        <taxon>Isosphaeraceae</taxon>
        <taxon>Aquisphaera</taxon>
    </lineage>
</organism>
<keyword evidence="7" id="KW-0645">Protease</keyword>
<dbReference type="InterPro" id="IPR000223">
    <property type="entry name" value="Pept_S26A_signal_pept_1"/>
</dbReference>
<dbReference type="RefSeq" id="WP_148598982.1">
    <property type="nucleotide sequence ID" value="NZ_CP042997.1"/>
</dbReference>
<dbReference type="PANTHER" id="PTHR43390">
    <property type="entry name" value="SIGNAL PEPTIDASE I"/>
    <property type="match status" value="1"/>
</dbReference>
<reference evidence="9 10" key="1">
    <citation type="submission" date="2019-08" db="EMBL/GenBank/DDBJ databases">
        <title>Deep-cultivation of Planctomycetes and their phenomic and genomic characterization uncovers novel biology.</title>
        <authorList>
            <person name="Wiegand S."/>
            <person name="Jogler M."/>
            <person name="Boedeker C."/>
            <person name="Pinto D."/>
            <person name="Vollmers J."/>
            <person name="Rivas-Marin E."/>
            <person name="Kohn T."/>
            <person name="Peeters S.H."/>
            <person name="Heuer A."/>
            <person name="Rast P."/>
            <person name="Oberbeckmann S."/>
            <person name="Bunk B."/>
            <person name="Jeske O."/>
            <person name="Meyerdierks A."/>
            <person name="Storesund J.E."/>
            <person name="Kallscheuer N."/>
            <person name="Luecker S."/>
            <person name="Lage O.M."/>
            <person name="Pohl T."/>
            <person name="Merkel B.J."/>
            <person name="Hornburger P."/>
            <person name="Mueller R.-W."/>
            <person name="Bruemmer F."/>
            <person name="Labrenz M."/>
            <person name="Spormann A.M."/>
            <person name="Op den Camp H."/>
            <person name="Overmann J."/>
            <person name="Amann R."/>
            <person name="Jetten M.S.M."/>
            <person name="Mascher T."/>
            <person name="Medema M.H."/>
            <person name="Devos D.P."/>
            <person name="Kaster A.-K."/>
            <person name="Ovreas L."/>
            <person name="Rohde M."/>
            <person name="Galperin M.Y."/>
            <person name="Jogler C."/>
        </authorList>
    </citation>
    <scope>NUCLEOTIDE SEQUENCE [LARGE SCALE GENOMIC DNA]</scope>
    <source>
        <strain evidence="9 10">OJF2</strain>
    </source>
</reference>
<dbReference type="Proteomes" id="UP000324233">
    <property type="component" value="Chromosome"/>
</dbReference>
<dbReference type="Pfam" id="PF10502">
    <property type="entry name" value="Peptidase_S26"/>
    <property type="match status" value="2"/>
</dbReference>
<evidence type="ECO:0000313" key="10">
    <source>
        <dbReference type="Proteomes" id="UP000324233"/>
    </source>
</evidence>
<dbReference type="KEGG" id="agv:OJF2_62450"/>
<dbReference type="EC" id="3.4.21.89" evidence="3 7"/>
<dbReference type="CDD" id="cd06530">
    <property type="entry name" value="S26_SPase_I"/>
    <property type="match status" value="2"/>
</dbReference>
<dbReference type="PANTHER" id="PTHR43390:SF1">
    <property type="entry name" value="CHLOROPLAST PROCESSING PEPTIDASE"/>
    <property type="match status" value="1"/>
</dbReference>
<feature type="active site" evidence="6">
    <location>
        <position position="52"/>
    </location>
</feature>
<feature type="domain" description="Peptidase S26" evidence="8">
    <location>
        <begin position="23"/>
        <end position="166"/>
    </location>
</feature>
<comment type="subcellular location">
    <subcellularLocation>
        <location evidence="7">Membrane</location>
        <topology evidence="7">Single-pass type II membrane protein</topology>
    </subcellularLocation>
</comment>
<dbReference type="PRINTS" id="PR00727">
    <property type="entry name" value="LEADERPTASE"/>
</dbReference>
<keyword evidence="10" id="KW-1185">Reference proteome</keyword>
<evidence type="ECO:0000256" key="7">
    <source>
        <dbReference type="RuleBase" id="RU362042"/>
    </source>
</evidence>
<evidence type="ECO:0000256" key="6">
    <source>
        <dbReference type="PIRSR" id="PIRSR600223-1"/>
    </source>
</evidence>
<dbReference type="GO" id="GO:0006465">
    <property type="term" value="P:signal peptide processing"/>
    <property type="evidence" value="ECO:0007669"/>
    <property type="project" value="InterPro"/>
</dbReference>
<protein>
    <recommendedName>
        <fullName evidence="4 7">Signal peptidase I</fullName>
        <ecNumber evidence="3 7">3.4.21.89</ecNumber>
    </recommendedName>
</protein>
<dbReference type="SUPFAM" id="SSF51306">
    <property type="entry name" value="LexA/Signal peptidase"/>
    <property type="match status" value="2"/>
</dbReference>
<dbReference type="PROSITE" id="PS00761">
    <property type="entry name" value="SPASE_I_3"/>
    <property type="match status" value="1"/>
</dbReference>
<evidence type="ECO:0000259" key="8">
    <source>
        <dbReference type="Pfam" id="PF10502"/>
    </source>
</evidence>
<evidence type="ECO:0000256" key="3">
    <source>
        <dbReference type="ARBA" id="ARBA00013208"/>
    </source>
</evidence>
<name>A0A5B9WBK6_9BACT</name>
<dbReference type="GO" id="GO:0016020">
    <property type="term" value="C:membrane"/>
    <property type="evidence" value="ECO:0007669"/>
    <property type="project" value="UniProtKB-SubCell"/>
</dbReference>
<dbReference type="InterPro" id="IPR019757">
    <property type="entry name" value="Pept_S26A_signal_pept_1_Lys-AS"/>
</dbReference>
<dbReference type="PROSITE" id="PS00760">
    <property type="entry name" value="SPASE_I_2"/>
    <property type="match status" value="1"/>
</dbReference>
<dbReference type="Gene3D" id="2.10.109.10">
    <property type="entry name" value="Umud Fragment, subunit A"/>
    <property type="match status" value="2"/>
</dbReference>
<dbReference type="NCBIfam" id="TIGR02227">
    <property type="entry name" value="sigpep_I_bact"/>
    <property type="match status" value="1"/>
</dbReference>
<dbReference type="GO" id="GO:0004252">
    <property type="term" value="F:serine-type endopeptidase activity"/>
    <property type="evidence" value="ECO:0007669"/>
    <property type="project" value="InterPro"/>
</dbReference>
<keyword evidence="5 7" id="KW-0378">Hydrolase</keyword>
<proteinExistence type="inferred from homology"/>
<dbReference type="EMBL" id="CP042997">
    <property type="protein sequence ID" value="QEH37654.1"/>
    <property type="molecule type" value="Genomic_DNA"/>
</dbReference>
<dbReference type="InterPro" id="IPR019533">
    <property type="entry name" value="Peptidase_S26"/>
</dbReference>
<evidence type="ECO:0000256" key="5">
    <source>
        <dbReference type="ARBA" id="ARBA00022801"/>
    </source>
</evidence>
<evidence type="ECO:0000256" key="1">
    <source>
        <dbReference type="ARBA" id="ARBA00000677"/>
    </source>
</evidence>
<comment type="catalytic activity">
    <reaction evidence="1 7">
        <text>Cleavage of hydrophobic, N-terminal signal or leader sequences from secreted and periplasmic proteins.</text>
        <dbReference type="EC" id="3.4.21.89"/>
    </reaction>
</comment>
<dbReference type="AlphaFoldDB" id="A0A5B9WBK6"/>
<dbReference type="InterPro" id="IPR019758">
    <property type="entry name" value="Pept_S26A_signal_pept_1_CS"/>
</dbReference>
<evidence type="ECO:0000256" key="4">
    <source>
        <dbReference type="ARBA" id="ARBA00019232"/>
    </source>
</evidence>
<evidence type="ECO:0000256" key="2">
    <source>
        <dbReference type="ARBA" id="ARBA00009370"/>
    </source>
</evidence>
<comment type="similarity">
    <text evidence="2 7">Belongs to the peptidase S26 family.</text>
</comment>
<feature type="active site" evidence="6">
    <location>
        <position position="141"/>
    </location>
</feature>
<feature type="domain" description="Peptidase S26" evidence="8">
    <location>
        <begin position="424"/>
        <end position="463"/>
    </location>
</feature>
<accession>A0A5B9WBK6</accession>
<dbReference type="OrthoDB" id="9802919at2"/>
<sequence>MTQPGPQTGNRWRENPASGVVRQTMDLIVMLCLGVLLFRTFSAEAYVVPTGSMAPTLLGHHRELICPNCRYTFVIGLDEEGRQPRAVCPNCGKDGLERLDAVECNGDRVLVQKFLFDFRAPRRWEVAVFHFPGDPSQAYVKRVVGLPGESVQVRDGDVYVDGRIARKTPEELQAMQILVHDCRYVPDDSDRYPRWDFLRGWPRRPLPTGWRRDGTGFVHDPIARIPGAYEPEDWLQYHHWDPVLGRYGPIRDHYPYNGGDLAADNVIADLAVEAVMEVGADVESLSIRLRSGGDRFVVRIPVNGRGADRPSLQVARNGRRVAVRPLLDPFEVVDSGPWPRAIRLEASAVDHRLRVAIDGRPLFEPIDYDDPASGPPPDESPFGLGVRGGSVAVRDLKIFRDVYYTSTLGGIPRHPHGVSEPCRLGPDEFFVLGDNSPVSSDSRFWGGSPVVPRSMFLGKPFLVHLPGQVVALEVFGRSVYWVPDPRRIRYIH</sequence>
<evidence type="ECO:0000313" key="9">
    <source>
        <dbReference type="EMBL" id="QEH37654.1"/>
    </source>
</evidence>